<sequence>MINLRGEYINDPISLKFRILYTILWLSPAFGVLIAAILIESIVEKTACQNFGVSASLAHASQIQSRLINIGNRILFKDIASWASLNSPLDLFKTYKSGSLSLWRVLAGLIATILNASSRLTYTIGDVSLGVHDNVVQTKSLLKGTICGALSSSQNATSDGSYKTQDGFTIFTTPSFYGSGTTTIKDSLTDKVFVLVMRSPTASVNGYYTICNATAKTYDVTAHATSNDTWEETSMVKNLDTRLVFTEGDLQQNGSIIPYSPTGCTNCDFIGTEN</sequence>
<keyword evidence="2" id="KW-1185">Reference proteome</keyword>
<gene>
    <name evidence="1" type="ORF">DHETER_LOCUS5294</name>
</gene>
<dbReference type="Proteomes" id="UP000789702">
    <property type="component" value="Unassembled WGS sequence"/>
</dbReference>
<comment type="caution">
    <text evidence="1">The sequence shown here is derived from an EMBL/GenBank/DDBJ whole genome shotgun (WGS) entry which is preliminary data.</text>
</comment>
<proteinExistence type="predicted"/>
<feature type="non-terminal residue" evidence="1">
    <location>
        <position position="274"/>
    </location>
</feature>
<name>A0ACA9LVY9_9GLOM</name>
<organism evidence="1 2">
    <name type="scientific">Dentiscutata heterogama</name>
    <dbReference type="NCBI Taxonomy" id="1316150"/>
    <lineage>
        <taxon>Eukaryota</taxon>
        <taxon>Fungi</taxon>
        <taxon>Fungi incertae sedis</taxon>
        <taxon>Mucoromycota</taxon>
        <taxon>Glomeromycotina</taxon>
        <taxon>Glomeromycetes</taxon>
        <taxon>Diversisporales</taxon>
        <taxon>Gigasporaceae</taxon>
        <taxon>Dentiscutata</taxon>
    </lineage>
</organism>
<dbReference type="EMBL" id="CAJVPU010005781">
    <property type="protein sequence ID" value="CAG8552584.1"/>
    <property type="molecule type" value="Genomic_DNA"/>
</dbReference>
<evidence type="ECO:0000313" key="1">
    <source>
        <dbReference type="EMBL" id="CAG8552584.1"/>
    </source>
</evidence>
<protein>
    <submittedName>
        <fullName evidence="1">2411_t:CDS:1</fullName>
    </submittedName>
</protein>
<accession>A0ACA9LVY9</accession>
<reference evidence="1" key="1">
    <citation type="submission" date="2021-06" db="EMBL/GenBank/DDBJ databases">
        <authorList>
            <person name="Kallberg Y."/>
            <person name="Tangrot J."/>
            <person name="Rosling A."/>
        </authorList>
    </citation>
    <scope>NUCLEOTIDE SEQUENCE</scope>
    <source>
        <strain evidence="1">IL203A</strain>
    </source>
</reference>
<evidence type="ECO:0000313" key="2">
    <source>
        <dbReference type="Proteomes" id="UP000789702"/>
    </source>
</evidence>